<keyword evidence="4 5" id="KW-0975">Bacterial flagellum</keyword>
<feature type="domain" description="Flagellar hook protein FlgE D2" evidence="9">
    <location>
        <begin position="183"/>
        <end position="320"/>
    </location>
</feature>
<evidence type="ECO:0000313" key="11">
    <source>
        <dbReference type="EMBL" id="MFC0082736.1"/>
    </source>
</evidence>
<evidence type="ECO:0000256" key="3">
    <source>
        <dbReference type="ARBA" id="ARBA00019015"/>
    </source>
</evidence>
<dbReference type="SUPFAM" id="SSF117143">
    <property type="entry name" value="Flagellar hook protein flgE"/>
    <property type="match status" value="1"/>
</dbReference>
<dbReference type="NCBIfam" id="TIGR03506">
    <property type="entry name" value="FlgEFG_subfam"/>
    <property type="match status" value="1"/>
</dbReference>
<keyword evidence="11" id="KW-0966">Cell projection</keyword>
<evidence type="ECO:0000256" key="2">
    <source>
        <dbReference type="ARBA" id="ARBA00009677"/>
    </source>
</evidence>
<dbReference type="PANTHER" id="PTHR30435:SF1">
    <property type="entry name" value="FLAGELLAR HOOK PROTEIN FLGE"/>
    <property type="match status" value="1"/>
</dbReference>
<comment type="subcellular location">
    <subcellularLocation>
        <location evidence="1 5">Bacterial flagellum basal body</location>
    </subcellularLocation>
</comment>
<evidence type="ECO:0000313" key="12">
    <source>
        <dbReference type="Proteomes" id="UP001589788"/>
    </source>
</evidence>
<feature type="region of interest" description="Disordered" evidence="6">
    <location>
        <begin position="223"/>
        <end position="248"/>
    </location>
</feature>
<keyword evidence="11" id="KW-0282">Flagellum</keyword>
<dbReference type="Pfam" id="PF06429">
    <property type="entry name" value="Flg_bbr_C"/>
    <property type="match status" value="1"/>
</dbReference>
<evidence type="ECO:0000256" key="4">
    <source>
        <dbReference type="ARBA" id="ARBA00023143"/>
    </source>
</evidence>
<evidence type="ECO:0000259" key="7">
    <source>
        <dbReference type="Pfam" id="PF00460"/>
    </source>
</evidence>
<reference evidence="11 12" key="1">
    <citation type="submission" date="2024-09" db="EMBL/GenBank/DDBJ databases">
        <authorList>
            <person name="Sun Q."/>
            <person name="Mori K."/>
        </authorList>
    </citation>
    <scope>NUCLEOTIDE SEQUENCE [LARGE SCALE GENOMIC DNA]</scope>
    <source>
        <strain evidence="11 12">JCM 15389</strain>
    </source>
</reference>
<dbReference type="InterPro" id="IPR020013">
    <property type="entry name" value="Flagellar_FlgE/F/G"/>
</dbReference>
<proteinExistence type="inferred from homology"/>
<comment type="similarity">
    <text evidence="2 5">Belongs to the flagella basal body rod proteins family.</text>
</comment>
<dbReference type="InterPro" id="IPR010930">
    <property type="entry name" value="Flg_bb/hook_C_dom"/>
</dbReference>
<comment type="caution">
    <text evidence="11">The sequence shown here is derived from an EMBL/GenBank/DDBJ whole genome shotgun (WGS) entry which is preliminary data.</text>
</comment>
<protein>
    <recommendedName>
        <fullName evidence="3 5">Flagellar hook protein FlgE</fullName>
    </recommendedName>
</protein>
<evidence type="ECO:0000256" key="6">
    <source>
        <dbReference type="SAM" id="MobiDB-lite"/>
    </source>
</evidence>
<gene>
    <name evidence="11" type="ORF">ACFFRE_11395</name>
</gene>
<feature type="domain" description="Flagellar basal-body/hook protein C-terminal" evidence="8">
    <location>
        <begin position="395"/>
        <end position="438"/>
    </location>
</feature>
<organism evidence="11 12">
    <name type="scientific">Aciditerrimonas ferrireducens</name>
    <dbReference type="NCBI Taxonomy" id="667306"/>
    <lineage>
        <taxon>Bacteria</taxon>
        <taxon>Bacillati</taxon>
        <taxon>Actinomycetota</taxon>
        <taxon>Acidimicrobiia</taxon>
        <taxon>Acidimicrobiales</taxon>
        <taxon>Acidimicrobiaceae</taxon>
        <taxon>Aciditerrimonas</taxon>
    </lineage>
</organism>
<dbReference type="EMBL" id="JBHLYQ010000145">
    <property type="protein sequence ID" value="MFC0082736.1"/>
    <property type="molecule type" value="Genomic_DNA"/>
</dbReference>
<dbReference type="Gene3D" id="2.60.98.20">
    <property type="entry name" value="Flagellar hook protein FlgE"/>
    <property type="match status" value="1"/>
</dbReference>
<keyword evidence="12" id="KW-1185">Reference proteome</keyword>
<dbReference type="PANTHER" id="PTHR30435">
    <property type="entry name" value="FLAGELLAR PROTEIN"/>
    <property type="match status" value="1"/>
</dbReference>
<feature type="domain" description="Flagellar basal body rod protein N-terminal" evidence="7">
    <location>
        <begin position="7"/>
        <end position="35"/>
    </location>
</feature>
<dbReference type="InterPro" id="IPR011491">
    <property type="entry name" value="FlgE_D2"/>
</dbReference>
<keyword evidence="11" id="KW-0969">Cilium</keyword>
<feature type="domain" description="Flagellar hook protein FlgE/F/G-like D1" evidence="10">
    <location>
        <begin position="95"/>
        <end position="165"/>
    </location>
</feature>
<dbReference type="Pfam" id="PF22692">
    <property type="entry name" value="LlgE_F_G_D1"/>
    <property type="match status" value="1"/>
</dbReference>
<comment type="function">
    <text evidence="5">A flexible structure which links the flagellar filament to the drive apparatus in the basal body.</text>
</comment>
<dbReference type="InterPro" id="IPR037058">
    <property type="entry name" value="Falgellar_hook_FlgE_sf"/>
</dbReference>
<dbReference type="RefSeq" id="WP_377790368.1">
    <property type="nucleotide sequence ID" value="NZ_JBHLYQ010000145.1"/>
</dbReference>
<dbReference type="Pfam" id="PF00460">
    <property type="entry name" value="Flg_bb_rod"/>
    <property type="match status" value="1"/>
</dbReference>
<dbReference type="Pfam" id="PF07559">
    <property type="entry name" value="FlgE_D2"/>
    <property type="match status" value="1"/>
</dbReference>
<accession>A0ABV6C7C9</accession>
<dbReference type="InterPro" id="IPR037925">
    <property type="entry name" value="FlgE/F/G-like"/>
</dbReference>
<evidence type="ECO:0000259" key="9">
    <source>
        <dbReference type="Pfam" id="PF07559"/>
    </source>
</evidence>
<dbReference type="InterPro" id="IPR053967">
    <property type="entry name" value="LlgE_F_G-like_D1"/>
</dbReference>
<evidence type="ECO:0000259" key="8">
    <source>
        <dbReference type="Pfam" id="PF06429"/>
    </source>
</evidence>
<dbReference type="InterPro" id="IPR001444">
    <property type="entry name" value="Flag_bb_rod_N"/>
</dbReference>
<dbReference type="Proteomes" id="UP001589788">
    <property type="component" value="Unassembled WGS sequence"/>
</dbReference>
<evidence type="ECO:0000259" key="10">
    <source>
        <dbReference type="Pfam" id="PF22692"/>
    </source>
</evidence>
<sequence>MERSLIAATSGIEANQTYLDVIGNDIANANTTAFKSQSVSFADLLNEQVAGATAPTATSGGINPYAVGSGVKVGTVSENDTQGTIEQTNVPTDVAIQGNGYLIASQNGQTLYTRDGQLSTDANGQLVAPNGALIQGWMAQNGVVNTNAPIGNITIPLQSTVPATETTNITLGGNLPANSGSSTNPVSFTTDAYDSLGNTVPITVTFYPTSTAGQWTMVVTAESPSSSGTTTTSDIVGTPPTSGGSASGPTVTFKNGQLSGISGGTQNANGSWTVQGTWPTGSAYTFGTPTVDFTFPAPGSSGAVTQFAGNQSISATSQNGSPAGSLQSFSIGADGTITGTFSNGQSQTIGQIALATFANPQGLSDLGNLMYQSTVNSGQPVISAPGSGGAGTLVGGALEQSNVSLSKELTDLIVAQEAYQANTKVITTTDQAVQSLLQVP</sequence>
<name>A0ABV6C7C9_9ACTN</name>
<evidence type="ECO:0000256" key="5">
    <source>
        <dbReference type="RuleBase" id="RU362116"/>
    </source>
</evidence>
<evidence type="ECO:0000256" key="1">
    <source>
        <dbReference type="ARBA" id="ARBA00004117"/>
    </source>
</evidence>